<organism evidence="1 2">
    <name type="scientific">Handroanthus impetiginosus</name>
    <dbReference type="NCBI Taxonomy" id="429701"/>
    <lineage>
        <taxon>Eukaryota</taxon>
        <taxon>Viridiplantae</taxon>
        <taxon>Streptophyta</taxon>
        <taxon>Embryophyta</taxon>
        <taxon>Tracheophyta</taxon>
        <taxon>Spermatophyta</taxon>
        <taxon>Magnoliopsida</taxon>
        <taxon>eudicotyledons</taxon>
        <taxon>Gunneridae</taxon>
        <taxon>Pentapetalae</taxon>
        <taxon>asterids</taxon>
        <taxon>lamiids</taxon>
        <taxon>Lamiales</taxon>
        <taxon>Bignoniaceae</taxon>
        <taxon>Crescentiina</taxon>
        <taxon>Tabebuia alliance</taxon>
        <taxon>Handroanthus</taxon>
    </lineage>
</organism>
<dbReference type="AlphaFoldDB" id="A0A2G9I6G9"/>
<evidence type="ECO:0000313" key="2">
    <source>
        <dbReference type="Proteomes" id="UP000231279"/>
    </source>
</evidence>
<keyword evidence="2" id="KW-1185">Reference proteome</keyword>
<accession>A0A2G9I6G9</accession>
<dbReference type="Proteomes" id="UP000231279">
    <property type="component" value="Unassembled WGS sequence"/>
</dbReference>
<protein>
    <recommendedName>
        <fullName evidence="3">Endonuclease/exonuclease/phosphatase domain-containing protein</fullName>
    </recommendedName>
</protein>
<reference evidence="2" key="1">
    <citation type="journal article" date="2018" name="Gigascience">
        <title>Genome assembly of the Pink Ipe (Handroanthus impetiginosus, Bignoniaceae), a highly valued, ecologically keystone Neotropical timber forest tree.</title>
        <authorList>
            <person name="Silva-Junior O.B."/>
            <person name="Grattapaglia D."/>
            <person name="Novaes E."/>
            <person name="Collevatti R.G."/>
        </authorList>
    </citation>
    <scope>NUCLEOTIDE SEQUENCE [LARGE SCALE GENOMIC DNA]</scope>
    <source>
        <strain evidence="2">cv. UFG-1</strain>
    </source>
</reference>
<name>A0A2G9I6G9_9LAMI</name>
<gene>
    <name evidence="1" type="ORF">CDL12_01904</name>
</gene>
<evidence type="ECO:0000313" key="1">
    <source>
        <dbReference type="EMBL" id="PIN25351.1"/>
    </source>
</evidence>
<sequence>MTNYLIWNIKGLGTVPFKEWFTNLLRTILEAKVQLDKKNFTIRLGFSDIVNNCSNHIWLFKHTSTATCGDQRCLFANTYHDFYCLSQCTRIGRRPLWSDLKSIGQHTISWSIAGDFNIILEESEDKSSTYI</sequence>
<comment type="caution">
    <text evidence="1">The sequence shown here is derived from an EMBL/GenBank/DDBJ whole genome shotgun (WGS) entry which is preliminary data.</text>
</comment>
<proteinExistence type="predicted"/>
<evidence type="ECO:0008006" key="3">
    <source>
        <dbReference type="Google" id="ProtNLM"/>
    </source>
</evidence>
<dbReference type="EMBL" id="NKXS01000258">
    <property type="protein sequence ID" value="PIN25351.1"/>
    <property type="molecule type" value="Genomic_DNA"/>
</dbReference>
<dbReference type="OrthoDB" id="1748181at2759"/>